<dbReference type="EMBL" id="UZAI01017308">
    <property type="protein sequence ID" value="VDP23177.1"/>
    <property type="molecule type" value="Genomic_DNA"/>
</dbReference>
<evidence type="ECO:0000313" key="1">
    <source>
        <dbReference type="EMBL" id="VDP23177.1"/>
    </source>
</evidence>
<name>A0A183MM92_9TREM</name>
<evidence type="ECO:0000313" key="2">
    <source>
        <dbReference type="Proteomes" id="UP000277204"/>
    </source>
</evidence>
<organism evidence="1 2">
    <name type="scientific">Schistosoma margrebowiei</name>
    <dbReference type="NCBI Taxonomy" id="48269"/>
    <lineage>
        <taxon>Eukaryota</taxon>
        <taxon>Metazoa</taxon>
        <taxon>Spiralia</taxon>
        <taxon>Lophotrochozoa</taxon>
        <taxon>Platyhelminthes</taxon>
        <taxon>Trematoda</taxon>
        <taxon>Digenea</taxon>
        <taxon>Strigeidida</taxon>
        <taxon>Schistosomatoidea</taxon>
        <taxon>Schistosomatidae</taxon>
        <taxon>Schistosoma</taxon>
    </lineage>
</organism>
<proteinExistence type="predicted"/>
<sequence>MKRYNLQAFGGISETRWTQVRQQRLDSGDLPIYSGHEEENVPHTQGVPLMLVKQTQKAFIGWESHGPRIIKTSFKTKKEGSTMNIIEYLRLQ</sequence>
<dbReference type="Proteomes" id="UP000277204">
    <property type="component" value="Unassembled WGS sequence"/>
</dbReference>
<reference evidence="1 2" key="1">
    <citation type="submission" date="2018-11" db="EMBL/GenBank/DDBJ databases">
        <authorList>
            <consortium name="Pathogen Informatics"/>
        </authorList>
    </citation>
    <scope>NUCLEOTIDE SEQUENCE [LARGE SCALE GENOMIC DNA]</scope>
    <source>
        <strain evidence="1 2">Zambia</strain>
    </source>
</reference>
<keyword evidence="2" id="KW-1185">Reference proteome</keyword>
<gene>
    <name evidence="1" type="ORF">SMRZ_LOCUS17167</name>
</gene>
<dbReference type="AlphaFoldDB" id="A0A183MM92"/>
<accession>A0A183MM92</accession>
<protein>
    <submittedName>
        <fullName evidence="1">Uncharacterized protein</fullName>
    </submittedName>
</protein>